<feature type="chain" id="PRO_5038614750" evidence="1">
    <location>
        <begin position="22"/>
        <end position="270"/>
    </location>
</feature>
<dbReference type="EMBL" id="DVJO01000215">
    <property type="protein sequence ID" value="HIS83886.1"/>
    <property type="molecule type" value="Genomic_DNA"/>
</dbReference>
<organism evidence="2 3">
    <name type="scientific">Candidatus Scatenecus faecavium</name>
    <dbReference type="NCBI Taxonomy" id="2840915"/>
    <lineage>
        <taxon>Bacteria</taxon>
        <taxon>Candidatus Scatenecus</taxon>
    </lineage>
</organism>
<dbReference type="AlphaFoldDB" id="A0A9D1K4T4"/>
<reference evidence="2" key="1">
    <citation type="submission" date="2020-10" db="EMBL/GenBank/DDBJ databases">
        <authorList>
            <person name="Gilroy R."/>
        </authorList>
    </citation>
    <scope>NUCLEOTIDE SEQUENCE</scope>
    <source>
        <strain evidence="2">CHK152-2994</strain>
    </source>
</reference>
<evidence type="ECO:0000313" key="3">
    <source>
        <dbReference type="Proteomes" id="UP000824139"/>
    </source>
</evidence>
<dbReference type="Proteomes" id="UP000824139">
    <property type="component" value="Unassembled WGS sequence"/>
</dbReference>
<dbReference type="Gene3D" id="2.40.128.260">
    <property type="entry name" value="Type IV secretion system, VirB10/TraB/TrbI"/>
    <property type="match status" value="1"/>
</dbReference>
<keyword evidence="1" id="KW-0732">Signal</keyword>
<gene>
    <name evidence="2" type="ORF">IAD41_09815</name>
</gene>
<evidence type="ECO:0000313" key="2">
    <source>
        <dbReference type="EMBL" id="HIS83886.1"/>
    </source>
</evidence>
<comment type="caution">
    <text evidence="2">The sequence shown here is derived from an EMBL/GenBank/DDBJ whole genome shotgun (WGS) entry which is preliminary data.</text>
</comment>
<accession>A0A9D1K4T4</accession>
<dbReference type="InterPro" id="IPR042217">
    <property type="entry name" value="T4SS_VirB10/TrbI"/>
</dbReference>
<proteinExistence type="predicted"/>
<protein>
    <submittedName>
        <fullName evidence="2">Uncharacterized protein</fullName>
    </submittedName>
</protein>
<sequence>MKKYFNLILAAVLLSANASFAASNFNYTEAAPSYPNVQQPYGYPQQQFGAQTNYQRQYYNQNYNTNTQPVSNTNQTLKGRVVTVPAGQNIPAVTTMPLSSENLTLGQNVTIALSSDFYYNGSLIAPAGSSVTGQVLEVSKAKRGSMNGKLMIRFTQIVTPYGGQIPISAVIKTDDNTGVLVGGSKMDVAKDYGKDIAVGSAAGATAGLVMSAVSGGKLGKGTALGTAIGAGGGLAKSLWDKGDNVEIPANAGIEITLTQAITVNPAVYNY</sequence>
<reference evidence="2" key="2">
    <citation type="journal article" date="2021" name="PeerJ">
        <title>Extensive microbial diversity within the chicken gut microbiome revealed by metagenomics and culture.</title>
        <authorList>
            <person name="Gilroy R."/>
            <person name="Ravi A."/>
            <person name="Getino M."/>
            <person name="Pursley I."/>
            <person name="Horton D.L."/>
            <person name="Alikhan N.F."/>
            <person name="Baker D."/>
            <person name="Gharbi K."/>
            <person name="Hall N."/>
            <person name="Watson M."/>
            <person name="Adriaenssens E.M."/>
            <person name="Foster-Nyarko E."/>
            <person name="Jarju S."/>
            <person name="Secka A."/>
            <person name="Antonio M."/>
            <person name="Oren A."/>
            <person name="Chaudhuri R.R."/>
            <person name="La Ragione R."/>
            <person name="Hildebrand F."/>
            <person name="Pallen M.J."/>
        </authorList>
    </citation>
    <scope>NUCLEOTIDE SEQUENCE</scope>
    <source>
        <strain evidence="2">CHK152-2994</strain>
    </source>
</reference>
<feature type="signal peptide" evidence="1">
    <location>
        <begin position="1"/>
        <end position="21"/>
    </location>
</feature>
<evidence type="ECO:0000256" key="1">
    <source>
        <dbReference type="SAM" id="SignalP"/>
    </source>
</evidence>
<name>A0A9D1K4T4_9BACT</name>